<evidence type="ECO:0000313" key="6">
    <source>
        <dbReference type="Proteomes" id="UP000269301"/>
    </source>
</evidence>
<accession>A0A494ZZZ7</accession>
<reference evidence="5 6" key="1">
    <citation type="journal article" date="2016" name="Int. J. Syst. Evol. Microbiol.">
        <title>Oceanobacillus halophilus sp. nov., a novel moderately halophilic bacterium from a hypersaline lake.</title>
        <authorList>
            <person name="Amoozegar M.A."/>
            <person name="Bagheri M."/>
            <person name="Makhdoumi A."/>
            <person name="Nikou M.M."/>
            <person name="Fazeli S.A.S."/>
            <person name="Schumann P."/>
            <person name="Sproer C."/>
            <person name="Sanchez-Porro C."/>
            <person name="Ventosa A."/>
        </authorList>
    </citation>
    <scope>NUCLEOTIDE SEQUENCE [LARGE SCALE GENOMIC DNA]</scope>
    <source>
        <strain evidence="5 6">DSM 23996</strain>
    </source>
</reference>
<keyword evidence="1" id="KW-0732">Signal</keyword>
<feature type="domain" description="SbsA Ig-like" evidence="4">
    <location>
        <begin position="31"/>
        <end position="126"/>
    </location>
</feature>
<evidence type="ECO:0000256" key="1">
    <source>
        <dbReference type="ARBA" id="ARBA00022729"/>
    </source>
</evidence>
<dbReference type="RefSeq" id="WP_121204602.1">
    <property type="nucleotide sequence ID" value="NZ_RBZP01000009.1"/>
</dbReference>
<evidence type="ECO:0000256" key="2">
    <source>
        <dbReference type="SAM" id="MobiDB-lite"/>
    </source>
</evidence>
<dbReference type="InterPro" id="IPR032812">
    <property type="entry name" value="SbsA_Ig"/>
</dbReference>
<dbReference type="OrthoDB" id="9778998at2"/>
<name>A0A494ZZZ7_9BACI</name>
<evidence type="ECO:0000259" key="4">
    <source>
        <dbReference type="Pfam" id="PF13205"/>
    </source>
</evidence>
<sequence length="742" mass="84577">MARYRWIIVLGIIGVLATSVFFMFFSQNITAEIPAPSKYALTTKDWSIQFSESMNPDSFTQGTVTIVNENDQPADISYEWNDLKTVLTLRAPSNGYREKESYTIKISDEVQTESGKPLSKSLVHSFIALAELPNIEDNEQLVDLLKERTEEKKRLFEAFEMEESTTVSDNTSSSADNAPVSETNIQVAEVDEGDVIKTNGKHIYFVRDNDIVISSAKNEHSEVISTISTKNFQPREIYLNDQLLIAIGLSFVPIHEKPTENDSDESADIAIHPTPTEQTTVQIYDISNVNKPEKNREIVIEGYLNSSRLMDGYLYLIANQYPKYRILEERGDHMDMRPMVKDSAVSDEAIPIPFEDMYYFPESQEANYLSLASIDLNNLEEQVNIQSYLGASNEMYMSKNHIYLAQRKYETIKSYDSKETMIARLDQANTEIFQFQVDSGDITYKTSTDVQGTLINQFAMDERNNTFRVATTKGTSWQDDQASTNNLYTFDIDLNPLGSVEDLAKGEQIFSVRFMEDIAYMVTFKQVDPLFVIDLKNPKKPEVLGELKIPGFSNYLHPLDEDHVIGIGQNTKLEENEHSKEPQVRIDGLKVSLFDVSDPTKPIEKDNEILGSGSSHSEVTYNHHVLYKHPEQNLFGFPAVLYETKMVQQGEAAYETDSFVYEGAFLFTITPEEGIKLSNSLTHQDPNQQLDYPENQSQIKRMVSSGNNLYTFSHDKFKVYDMQQQKVIHTVELPEQTNYPMN</sequence>
<gene>
    <name evidence="5" type="ORF">D8M06_11745</name>
</gene>
<dbReference type="EMBL" id="RBZP01000009">
    <property type="protein sequence ID" value="RKQ32605.1"/>
    <property type="molecule type" value="Genomic_DNA"/>
</dbReference>
<feature type="region of interest" description="Disordered" evidence="2">
    <location>
        <begin position="161"/>
        <end position="180"/>
    </location>
</feature>
<dbReference type="Pfam" id="PF13205">
    <property type="entry name" value="Big_5"/>
    <property type="match status" value="1"/>
</dbReference>
<dbReference type="Gene3D" id="2.60.40.1220">
    <property type="match status" value="1"/>
</dbReference>
<feature type="transmembrane region" description="Helical" evidence="3">
    <location>
        <begin position="7"/>
        <end position="25"/>
    </location>
</feature>
<keyword evidence="6" id="KW-1185">Reference proteome</keyword>
<dbReference type="InterPro" id="IPR014755">
    <property type="entry name" value="Cu-Rt/internalin_Ig-like"/>
</dbReference>
<keyword evidence="3" id="KW-1133">Transmembrane helix</keyword>
<evidence type="ECO:0000313" key="5">
    <source>
        <dbReference type="EMBL" id="RKQ32605.1"/>
    </source>
</evidence>
<protein>
    <recommendedName>
        <fullName evidence="4">SbsA Ig-like domain-containing protein</fullName>
    </recommendedName>
</protein>
<comment type="caution">
    <text evidence="5">The sequence shown here is derived from an EMBL/GenBank/DDBJ whole genome shotgun (WGS) entry which is preliminary data.</text>
</comment>
<proteinExistence type="predicted"/>
<dbReference type="Pfam" id="PF09826">
    <property type="entry name" value="Beta_propel"/>
    <property type="match status" value="1"/>
</dbReference>
<keyword evidence="3" id="KW-0472">Membrane</keyword>
<feature type="compositionally biased region" description="Polar residues" evidence="2">
    <location>
        <begin position="164"/>
        <end position="180"/>
    </location>
</feature>
<dbReference type="Proteomes" id="UP000269301">
    <property type="component" value="Unassembled WGS sequence"/>
</dbReference>
<evidence type="ECO:0000256" key="3">
    <source>
        <dbReference type="SAM" id="Phobius"/>
    </source>
</evidence>
<organism evidence="5 6">
    <name type="scientific">Oceanobacillus halophilus</name>
    <dbReference type="NCBI Taxonomy" id="930130"/>
    <lineage>
        <taxon>Bacteria</taxon>
        <taxon>Bacillati</taxon>
        <taxon>Bacillota</taxon>
        <taxon>Bacilli</taxon>
        <taxon>Bacillales</taxon>
        <taxon>Bacillaceae</taxon>
        <taxon>Oceanobacillus</taxon>
    </lineage>
</organism>
<keyword evidence="3" id="KW-0812">Transmembrane</keyword>
<dbReference type="AlphaFoldDB" id="A0A494ZZZ7"/>
<dbReference type="InterPro" id="IPR019198">
    <property type="entry name" value="Beta_propeller_containing"/>
</dbReference>